<organism evidence="2 3">
    <name type="scientific">Candidatus Tidjanibacter faecipullorum</name>
    <dbReference type="NCBI Taxonomy" id="2838766"/>
    <lineage>
        <taxon>Bacteria</taxon>
        <taxon>Pseudomonadati</taxon>
        <taxon>Bacteroidota</taxon>
        <taxon>Bacteroidia</taxon>
        <taxon>Bacteroidales</taxon>
        <taxon>Rikenellaceae</taxon>
        <taxon>Tidjanibacter</taxon>
    </lineage>
</organism>
<reference evidence="2" key="2">
    <citation type="submission" date="2021-04" db="EMBL/GenBank/DDBJ databases">
        <authorList>
            <person name="Gilroy R."/>
        </authorList>
    </citation>
    <scope>NUCLEOTIDE SEQUENCE</scope>
    <source>
        <strain evidence="2">ChiHjej11B10-19426</strain>
    </source>
</reference>
<gene>
    <name evidence="2" type="ORF">H9816_03155</name>
</gene>
<evidence type="ECO:0000313" key="2">
    <source>
        <dbReference type="EMBL" id="HIZ14896.1"/>
    </source>
</evidence>
<name>A0A9D2IL52_9BACT</name>
<evidence type="ECO:0000313" key="3">
    <source>
        <dbReference type="Proteomes" id="UP000824014"/>
    </source>
</evidence>
<sequence>METKGSYWWYGTMLCAAFWVLIVGAQLLLSGYRTGVELLLAVMAVLVIGIGGALMGALEWWHGLHEQAWLNRLRDTSEEDMRTFNCWTYGLVQGVKLLVLVVVVTLVNGVEESLPAWRWAAASAFLLGGGALLMGGVERWRRLHLVKE</sequence>
<feature type="transmembrane region" description="Helical" evidence="1">
    <location>
        <begin position="119"/>
        <end position="137"/>
    </location>
</feature>
<feature type="transmembrane region" description="Helical" evidence="1">
    <location>
        <begin position="7"/>
        <end position="32"/>
    </location>
</feature>
<protein>
    <submittedName>
        <fullName evidence="2">Uncharacterized protein</fullName>
    </submittedName>
</protein>
<dbReference type="Proteomes" id="UP000824014">
    <property type="component" value="Unassembled WGS sequence"/>
</dbReference>
<feature type="transmembrane region" description="Helical" evidence="1">
    <location>
        <begin position="84"/>
        <end position="107"/>
    </location>
</feature>
<reference evidence="2" key="1">
    <citation type="journal article" date="2021" name="PeerJ">
        <title>Extensive microbial diversity within the chicken gut microbiome revealed by metagenomics and culture.</title>
        <authorList>
            <person name="Gilroy R."/>
            <person name="Ravi A."/>
            <person name="Getino M."/>
            <person name="Pursley I."/>
            <person name="Horton D.L."/>
            <person name="Alikhan N.F."/>
            <person name="Baker D."/>
            <person name="Gharbi K."/>
            <person name="Hall N."/>
            <person name="Watson M."/>
            <person name="Adriaenssens E.M."/>
            <person name="Foster-Nyarko E."/>
            <person name="Jarju S."/>
            <person name="Secka A."/>
            <person name="Antonio M."/>
            <person name="Oren A."/>
            <person name="Chaudhuri R.R."/>
            <person name="La Ragione R."/>
            <person name="Hildebrand F."/>
            <person name="Pallen M.J."/>
        </authorList>
    </citation>
    <scope>NUCLEOTIDE SEQUENCE</scope>
    <source>
        <strain evidence="2">ChiHjej11B10-19426</strain>
    </source>
</reference>
<accession>A0A9D2IL52</accession>
<keyword evidence="1" id="KW-0472">Membrane</keyword>
<proteinExistence type="predicted"/>
<evidence type="ECO:0000256" key="1">
    <source>
        <dbReference type="SAM" id="Phobius"/>
    </source>
</evidence>
<keyword evidence="1" id="KW-1133">Transmembrane helix</keyword>
<dbReference type="EMBL" id="DXCC01000008">
    <property type="protein sequence ID" value="HIZ14896.1"/>
    <property type="molecule type" value="Genomic_DNA"/>
</dbReference>
<feature type="transmembrane region" description="Helical" evidence="1">
    <location>
        <begin position="38"/>
        <end position="63"/>
    </location>
</feature>
<comment type="caution">
    <text evidence="2">The sequence shown here is derived from an EMBL/GenBank/DDBJ whole genome shotgun (WGS) entry which is preliminary data.</text>
</comment>
<dbReference type="AlphaFoldDB" id="A0A9D2IL52"/>
<keyword evidence="1" id="KW-0812">Transmembrane</keyword>